<dbReference type="GO" id="GO:0070043">
    <property type="term" value="F:rRNA (guanine-N7-)-methyltransferase activity"/>
    <property type="evidence" value="ECO:0007669"/>
    <property type="project" value="TreeGrafter"/>
</dbReference>
<feature type="domain" description="Ribosomal RNA large subunit methyltransferase K/L-like methyltransferase" evidence="3">
    <location>
        <begin position="166"/>
        <end position="369"/>
    </location>
</feature>
<feature type="domain" description="RlmL ferredoxin-like" evidence="5">
    <location>
        <begin position="8"/>
        <end position="63"/>
    </location>
</feature>
<dbReference type="InterPro" id="IPR002052">
    <property type="entry name" value="DNA_methylase_N6_adenine_CS"/>
</dbReference>
<dbReference type="InterPro" id="IPR054170">
    <property type="entry name" value="RlmL_1st"/>
</dbReference>
<evidence type="ECO:0000259" key="4">
    <source>
        <dbReference type="Pfam" id="PF02926"/>
    </source>
</evidence>
<dbReference type="PROSITE" id="PS00092">
    <property type="entry name" value="N6_MTASE"/>
    <property type="match status" value="1"/>
</dbReference>
<evidence type="ECO:0000259" key="3">
    <source>
        <dbReference type="Pfam" id="PF01170"/>
    </source>
</evidence>
<evidence type="ECO:0000256" key="1">
    <source>
        <dbReference type="ARBA" id="ARBA00022603"/>
    </source>
</evidence>
<evidence type="ECO:0000313" key="7">
    <source>
        <dbReference type="Proteomes" id="UP000886891"/>
    </source>
</evidence>
<reference evidence="6" key="1">
    <citation type="submission" date="2020-10" db="EMBL/GenBank/DDBJ databases">
        <authorList>
            <person name="Gilroy R."/>
        </authorList>
    </citation>
    <scope>NUCLEOTIDE SEQUENCE</scope>
    <source>
        <strain evidence="6">23406</strain>
    </source>
</reference>
<evidence type="ECO:0000313" key="6">
    <source>
        <dbReference type="EMBL" id="HIV00411.1"/>
    </source>
</evidence>
<proteinExistence type="predicted"/>
<feature type="domain" description="THUMP" evidence="4">
    <location>
        <begin position="72"/>
        <end position="157"/>
    </location>
</feature>
<accession>A0A9D1NCL8</accession>
<dbReference type="SUPFAM" id="SSF53335">
    <property type="entry name" value="S-adenosyl-L-methionine-dependent methyltransferases"/>
    <property type="match status" value="1"/>
</dbReference>
<gene>
    <name evidence="6" type="ORF">IAB14_04800</name>
</gene>
<dbReference type="InterPro" id="IPR004114">
    <property type="entry name" value="THUMP_dom"/>
</dbReference>
<dbReference type="Pfam" id="PF01170">
    <property type="entry name" value="UPF0020"/>
    <property type="match status" value="1"/>
</dbReference>
<dbReference type="GO" id="GO:0008990">
    <property type="term" value="F:rRNA (guanine-N2-)-methyltransferase activity"/>
    <property type="evidence" value="ECO:0007669"/>
    <property type="project" value="TreeGrafter"/>
</dbReference>
<keyword evidence="2" id="KW-0808">Transferase</keyword>
<evidence type="ECO:0000256" key="2">
    <source>
        <dbReference type="ARBA" id="ARBA00022679"/>
    </source>
</evidence>
<dbReference type="PANTHER" id="PTHR47313:SF1">
    <property type="entry name" value="RIBOSOMAL RNA LARGE SUBUNIT METHYLTRANSFERASE K_L"/>
    <property type="match status" value="1"/>
</dbReference>
<dbReference type="Proteomes" id="UP000886891">
    <property type="component" value="Unassembled WGS sequence"/>
</dbReference>
<dbReference type="Pfam" id="PF22020">
    <property type="entry name" value="RlmL_1st"/>
    <property type="match status" value="1"/>
</dbReference>
<dbReference type="EMBL" id="DVOH01000037">
    <property type="protein sequence ID" value="HIV00411.1"/>
    <property type="molecule type" value="Genomic_DNA"/>
</dbReference>
<dbReference type="AlphaFoldDB" id="A0A9D1NCL8"/>
<dbReference type="InterPro" id="IPR000241">
    <property type="entry name" value="RlmKL-like_Mtase"/>
</dbReference>
<evidence type="ECO:0000259" key="5">
    <source>
        <dbReference type="Pfam" id="PF22020"/>
    </source>
</evidence>
<keyword evidence="1 6" id="KW-0489">Methyltransferase</keyword>
<dbReference type="Gene3D" id="3.30.2130.30">
    <property type="match status" value="1"/>
</dbReference>
<sequence>MMDEIAVELSVTAASGIEAVTKRELKHLGFDPGGAVYGRIPVQASLGDIARLNLHLRTADRVFLTIAEFSCQSFDELFDGVYAAEWERFLPADAALPVEAQTIKSKLYAHAAIASVAKKAVLQKMTDRKKAVVFPETGAVFRLRIALIEDVATVLLDTTGAGLHKRGYRTMVGEAPIAENLAAAMLLLSDWTRERALIDPFAGSGTLPVEAAMMASDTAPGLFRSFAFEGFGWLSDAYRRQKEQALDGIDRSCKARIQGFDINPKAISLAVRHAEAAGVRHLIHFGTQDMREVSSRYRGGTVVTNPPYGERLLKEPELQTLYRDFGKMMRRLDDWSLFVITPYPRFERYFGKKADKTRKLYNAQLECRYYCYYKKGD</sequence>
<dbReference type="PANTHER" id="PTHR47313">
    <property type="entry name" value="RIBOSOMAL RNA LARGE SUBUNIT METHYLTRANSFERASE K/L"/>
    <property type="match status" value="1"/>
</dbReference>
<protein>
    <submittedName>
        <fullName evidence="6">Class I SAM-dependent RNA methyltransferase</fullName>
    </submittedName>
</protein>
<organism evidence="6 7">
    <name type="scientific">Candidatus Stercoripulliclostridium merdipullorum</name>
    <dbReference type="NCBI Taxonomy" id="2840952"/>
    <lineage>
        <taxon>Bacteria</taxon>
        <taxon>Bacillati</taxon>
        <taxon>Bacillota</taxon>
        <taxon>Clostridia</taxon>
        <taxon>Eubacteriales</taxon>
        <taxon>Candidatus Stercoripulliclostridium</taxon>
    </lineage>
</organism>
<dbReference type="GO" id="GO:0003723">
    <property type="term" value="F:RNA binding"/>
    <property type="evidence" value="ECO:0007669"/>
    <property type="project" value="InterPro"/>
</dbReference>
<dbReference type="InterPro" id="IPR029063">
    <property type="entry name" value="SAM-dependent_MTases_sf"/>
</dbReference>
<comment type="caution">
    <text evidence="6">The sequence shown here is derived from an EMBL/GenBank/DDBJ whole genome shotgun (WGS) entry which is preliminary data.</text>
</comment>
<dbReference type="Pfam" id="PF02926">
    <property type="entry name" value="THUMP"/>
    <property type="match status" value="1"/>
</dbReference>
<reference evidence="6" key="2">
    <citation type="journal article" date="2021" name="PeerJ">
        <title>Extensive microbial diversity within the chicken gut microbiome revealed by metagenomics and culture.</title>
        <authorList>
            <person name="Gilroy R."/>
            <person name="Ravi A."/>
            <person name="Getino M."/>
            <person name="Pursley I."/>
            <person name="Horton D.L."/>
            <person name="Alikhan N.F."/>
            <person name="Baker D."/>
            <person name="Gharbi K."/>
            <person name="Hall N."/>
            <person name="Watson M."/>
            <person name="Adriaenssens E.M."/>
            <person name="Foster-Nyarko E."/>
            <person name="Jarju S."/>
            <person name="Secka A."/>
            <person name="Antonio M."/>
            <person name="Oren A."/>
            <person name="Chaudhuri R.R."/>
            <person name="La Ragione R."/>
            <person name="Hildebrand F."/>
            <person name="Pallen M.J."/>
        </authorList>
    </citation>
    <scope>NUCLEOTIDE SEQUENCE</scope>
    <source>
        <strain evidence="6">23406</strain>
    </source>
</reference>
<dbReference type="Gene3D" id="3.40.50.150">
    <property type="entry name" value="Vaccinia Virus protein VP39"/>
    <property type="match status" value="1"/>
</dbReference>
<name>A0A9D1NCL8_9FIRM</name>
<dbReference type="CDD" id="cd11715">
    <property type="entry name" value="THUMP_AdoMetMT"/>
    <property type="match status" value="1"/>
</dbReference>